<evidence type="ECO:0000256" key="15">
    <source>
        <dbReference type="PIRSR" id="PIRSR002520-2"/>
    </source>
</evidence>
<gene>
    <name evidence="19" type="primary">Afp</name>
</gene>
<keyword evidence="2" id="KW-0964">Secreted</keyword>
<evidence type="ECO:0000313" key="19">
    <source>
        <dbReference type="RefSeq" id="XP_012875618.1"/>
    </source>
</evidence>
<dbReference type="GO" id="GO:0005737">
    <property type="term" value="C:cytoplasm"/>
    <property type="evidence" value="ECO:0007669"/>
    <property type="project" value="TreeGrafter"/>
</dbReference>
<dbReference type="OrthoDB" id="9875082at2759"/>
<protein>
    <recommendedName>
        <fullName evidence="11">Alpha-fetoprotein</fullName>
    </recommendedName>
    <alternativeName>
        <fullName evidence="12">Alpha-1-fetoprotein</fullName>
    </alternativeName>
    <alternativeName>
        <fullName evidence="13">Alpha-fetoglobulin</fullName>
    </alternativeName>
</protein>
<evidence type="ECO:0000256" key="2">
    <source>
        <dbReference type="ARBA" id="ARBA00022525"/>
    </source>
</evidence>
<keyword evidence="14" id="KW-0106">Calcium</keyword>
<sequence>MKELATMKYAIPILLISLLSLSESKTLHRNAYGKDSTLDSSQCSSKKNLVNLATIFLAQFVEKATYEEVSKMVTDVLTVIKKPTDSEQPEGCLESPLFAFMDEICHEEEISEKSGLSDCCKQSGEERHKCFLAHKRAAPASITPFPGPDPKRICQAYEENKETFINRYIYDVSRSHPFLYSPTVLSSAARYAKIMPLCCKAENAAECFQTKTASINKELRESSLLNQHICAVMKHDGPQTLQEIITIKLSQKFPKANFTEIQKLVLDVAHIHGECCRGDVLECLQDGEKIMSYLCSQEDILSNKIAECCKLPVLELGHCIIHAENDDKPEDLSSNLNRFLGDRDFSQFSSEEKNMFLASFLHEYSRRHTNLPVPVILRVATGYKEVVEKCFQTENPLECQDKGEEELQKYVQETQALAKQSCGLFQKLGDYYFQNEILISYTRKAPQLSSAELIDLTRKMVAIAAMCCPLPEDKRLACGEGAADLIIGQLCIRHAATPLNPGVGRCCDSAYANRRPCFSSLTVDDTYVPPPFSDDKFIFHKDLCQAQGRALQTMKQELLISLVRQKPQMTEEQHEAVTADFSGLLEKCCRGQEQEVCFAEEGPKLISKTRAALGV</sequence>
<evidence type="ECO:0000256" key="5">
    <source>
        <dbReference type="ARBA" id="ARBA00022723"/>
    </source>
</evidence>
<dbReference type="FunFam" id="1.10.246.10:FF:000001">
    <property type="entry name" value="Serum albumin"/>
    <property type="match status" value="2"/>
</dbReference>
<keyword evidence="8" id="KW-0186">Copper</keyword>
<feature type="disulfide bond" evidence="15">
    <location>
        <begin position="588"/>
        <end position="597"/>
    </location>
</feature>
<comment type="subcellular location">
    <subcellularLocation>
        <location evidence="1">Secreted</location>
    </subcellularLocation>
</comment>
<keyword evidence="14" id="KW-0862">Zinc</keyword>
<dbReference type="PRINTS" id="PR00803">
    <property type="entry name" value="AFETOPROTEIN"/>
</dbReference>
<evidence type="ECO:0000256" key="10">
    <source>
        <dbReference type="ARBA" id="ARBA00023180"/>
    </source>
</evidence>
<dbReference type="AlphaFoldDB" id="A0A1S3FG96"/>
<feature type="disulfide bond" evidence="15">
    <location>
        <begin position="230"/>
        <end position="276"/>
    </location>
</feature>
<dbReference type="InterPro" id="IPR020858">
    <property type="entry name" value="Serum_albumin-like"/>
</dbReference>
<dbReference type="FunFam" id="1.10.246.10:FF:000004">
    <property type="entry name" value="Serum albumin"/>
    <property type="match status" value="1"/>
</dbReference>
<dbReference type="FunCoup" id="A0A1S3FG96">
    <property type="interactions" value="258"/>
</dbReference>
<keyword evidence="3" id="KW-0597">Phosphoprotein</keyword>
<evidence type="ECO:0000256" key="8">
    <source>
        <dbReference type="ARBA" id="ARBA00023008"/>
    </source>
</evidence>
<dbReference type="Gene3D" id="1.10.246.10">
    <property type="match status" value="6"/>
</dbReference>
<feature type="binding site" evidence="14">
    <location>
        <position position="279"/>
    </location>
    <ligand>
        <name>Ca(2+)</name>
        <dbReference type="ChEBI" id="CHEBI:29108"/>
        <label>2</label>
    </ligand>
</feature>
<keyword evidence="6 16" id="KW-0732">Signal</keyword>
<name>A0A1S3FG96_DIPOR</name>
<dbReference type="InParanoid" id="A0A1S3FG96"/>
<dbReference type="InterPro" id="IPR020857">
    <property type="entry name" value="Serum_albumin_CS"/>
</dbReference>
<evidence type="ECO:0000256" key="16">
    <source>
        <dbReference type="SAM" id="SignalP"/>
    </source>
</evidence>
<dbReference type="STRING" id="10020.ENSDORP00000002644"/>
<keyword evidence="4" id="KW-0765">Sulfation</keyword>
<feature type="signal peptide" evidence="16">
    <location>
        <begin position="1"/>
        <end position="24"/>
    </location>
</feature>
<feature type="disulfide bond" evidence="15">
    <location>
        <begin position="506"/>
        <end position="517"/>
    </location>
</feature>
<feature type="domain" description="Albumin" evidence="17">
    <location>
        <begin position="217"/>
        <end position="408"/>
    </location>
</feature>
<dbReference type="SUPFAM" id="SSF48552">
    <property type="entry name" value="Serum albumin-like"/>
    <property type="match status" value="3"/>
</dbReference>
<evidence type="ECO:0000256" key="14">
    <source>
        <dbReference type="PIRSR" id="PIRSR002520-1"/>
    </source>
</evidence>
<feature type="disulfide bond" evidence="15">
    <location>
        <begin position="467"/>
        <end position="478"/>
    </location>
</feature>
<feature type="disulfide bond" evidence="15">
    <location>
        <begin position="491"/>
        <end position="507"/>
    </location>
</feature>
<dbReference type="RefSeq" id="XP_012875618.1">
    <property type="nucleotide sequence ID" value="XM_013020164.1"/>
</dbReference>
<feature type="disulfide bond" evidence="15">
    <location>
        <begin position="308"/>
        <end position="319"/>
    </location>
</feature>
<reference evidence="19" key="1">
    <citation type="submission" date="2025-08" db="UniProtKB">
        <authorList>
            <consortium name="RefSeq"/>
        </authorList>
    </citation>
    <scope>IDENTIFICATION</scope>
    <source>
        <tissue evidence="19">Kidney</tissue>
    </source>
</reference>
<feature type="disulfide bond" evidence="15">
    <location>
        <begin position="119"/>
        <end position="130"/>
    </location>
</feature>
<dbReference type="GO" id="GO:0072562">
    <property type="term" value="C:blood microparticle"/>
    <property type="evidence" value="ECO:0007669"/>
    <property type="project" value="TreeGrafter"/>
</dbReference>
<evidence type="ECO:0000256" key="7">
    <source>
        <dbReference type="ARBA" id="ARBA00022737"/>
    </source>
</evidence>
<feature type="disulfide bond" evidence="15">
    <location>
        <begin position="105"/>
        <end position="120"/>
    </location>
</feature>
<dbReference type="InterPro" id="IPR014760">
    <property type="entry name" value="Serum_albumin_N"/>
</dbReference>
<evidence type="ECO:0000256" key="12">
    <source>
        <dbReference type="ARBA" id="ARBA00041316"/>
    </source>
</evidence>
<dbReference type="PROSITE" id="PS00212">
    <property type="entry name" value="ALBUMIN_1"/>
    <property type="match status" value="2"/>
</dbReference>
<feature type="disulfide bond" evidence="15">
    <location>
        <begin position="198"/>
        <end position="207"/>
    </location>
</feature>
<evidence type="ECO:0000256" key="4">
    <source>
        <dbReference type="ARBA" id="ARBA00022641"/>
    </source>
</evidence>
<dbReference type="GO" id="GO:0046872">
    <property type="term" value="F:metal ion binding"/>
    <property type="evidence" value="ECO:0007669"/>
    <property type="project" value="UniProtKB-KW"/>
</dbReference>
<organism evidence="18 19">
    <name type="scientific">Dipodomys ordii</name>
    <name type="common">Ord's kangaroo rat</name>
    <dbReference type="NCBI Taxonomy" id="10020"/>
    <lineage>
        <taxon>Eukaryota</taxon>
        <taxon>Metazoa</taxon>
        <taxon>Chordata</taxon>
        <taxon>Craniata</taxon>
        <taxon>Vertebrata</taxon>
        <taxon>Euteleostomi</taxon>
        <taxon>Mammalia</taxon>
        <taxon>Eutheria</taxon>
        <taxon>Euarchontoglires</taxon>
        <taxon>Glires</taxon>
        <taxon>Rodentia</taxon>
        <taxon>Castorimorpha</taxon>
        <taxon>Heteromyidae</taxon>
        <taxon>Dipodomyinae</taxon>
        <taxon>Dipodomys</taxon>
    </lineage>
</organism>
<dbReference type="PIRSF" id="PIRSF002520">
    <property type="entry name" value="Serum_albumin_subgroup"/>
    <property type="match status" value="1"/>
</dbReference>
<accession>A0A1S3FG96</accession>
<feature type="domain" description="Albumin" evidence="17">
    <location>
        <begin position="25"/>
        <end position="216"/>
    </location>
</feature>
<proteinExistence type="predicted"/>
<feature type="binding site" evidence="14">
    <location>
        <position position="274"/>
    </location>
    <ligand>
        <name>Ca(2+)</name>
        <dbReference type="ChEBI" id="CHEBI:29108"/>
        <label>1</label>
    </ligand>
</feature>
<dbReference type="PROSITE" id="PS51438">
    <property type="entry name" value="ALBUMIN_2"/>
    <property type="match status" value="3"/>
</dbReference>
<dbReference type="Pfam" id="PF00273">
    <property type="entry name" value="Serum_albumin"/>
    <property type="match status" value="3"/>
</dbReference>
<feature type="disulfide bond" evidence="15">
    <location>
        <begin position="422"/>
        <end position="468"/>
    </location>
</feature>
<dbReference type="PANTHER" id="PTHR11385">
    <property type="entry name" value="SERUM ALBUMIN-RELATED"/>
    <property type="match status" value="1"/>
</dbReference>
<feature type="chain" id="PRO_5010244505" description="Alpha-fetoprotein" evidence="16">
    <location>
        <begin position="25"/>
        <end position="615"/>
    </location>
</feature>
<dbReference type="FunFam" id="1.10.246.10:FF:000002">
    <property type="entry name" value="Serum albumin"/>
    <property type="match status" value="2"/>
</dbReference>
<evidence type="ECO:0000313" key="18">
    <source>
        <dbReference type="Proteomes" id="UP000081671"/>
    </source>
</evidence>
<keyword evidence="7" id="KW-0677">Repeat</keyword>
<feature type="disulfide bond" evidence="15">
    <location>
        <begin position="544"/>
        <end position="589"/>
    </location>
</feature>
<dbReference type="PRINTS" id="PR00802">
    <property type="entry name" value="SERUMALBUMIN"/>
</dbReference>
<feature type="binding site" evidence="14">
    <location>
        <position position="282"/>
    </location>
    <ligand>
        <name>Ca(2+)</name>
        <dbReference type="ChEBI" id="CHEBI:29108"/>
        <label>1</label>
    </ligand>
</feature>
<dbReference type="GeneID" id="105988533"/>
<feature type="disulfide bond" evidence="15">
    <location>
        <begin position="390"/>
        <end position="399"/>
    </location>
</feature>
<keyword evidence="18" id="KW-1185">Reference proteome</keyword>
<evidence type="ECO:0000256" key="9">
    <source>
        <dbReference type="ARBA" id="ARBA00023157"/>
    </source>
</evidence>
<dbReference type="PANTHER" id="PTHR11385:SF7">
    <property type="entry name" value="ALPHA-FETOPROTEIN"/>
    <property type="match status" value="1"/>
</dbReference>
<keyword evidence="10" id="KW-0325">Glycoprotein</keyword>
<dbReference type="SMART" id="SM00103">
    <property type="entry name" value="ALBUMIN"/>
    <property type="match status" value="3"/>
</dbReference>
<feature type="disulfide bond" evidence="15">
    <location>
        <begin position="275"/>
        <end position="283"/>
    </location>
</feature>
<feature type="domain" description="Albumin" evidence="17">
    <location>
        <begin position="409"/>
        <end position="607"/>
    </location>
</feature>
<keyword evidence="9 15" id="KW-1015">Disulfide bond</keyword>
<evidence type="ECO:0000256" key="11">
    <source>
        <dbReference type="ARBA" id="ARBA00039821"/>
    </source>
</evidence>
<evidence type="ECO:0000256" key="13">
    <source>
        <dbReference type="ARBA" id="ARBA00042101"/>
    </source>
</evidence>
<feature type="disulfide bond" evidence="15">
    <location>
        <begin position="295"/>
        <end position="309"/>
    </location>
</feature>
<dbReference type="InterPro" id="IPR021177">
    <property type="entry name" value="Serum_albumin/AFP/Afamin"/>
</dbReference>
<dbReference type="CTD" id="174"/>
<evidence type="ECO:0000256" key="3">
    <source>
        <dbReference type="ARBA" id="ARBA00022553"/>
    </source>
</evidence>
<keyword evidence="5 14" id="KW-0479">Metal-binding</keyword>
<dbReference type="InterPro" id="IPR000264">
    <property type="entry name" value="ALB/AFP/VDB"/>
</dbReference>
<dbReference type="KEGG" id="dord:105988533"/>
<evidence type="ECO:0000256" key="6">
    <source>
        <dbReference type="ARBA" id="ARBA00022729"/>
    </source>
</evidence>
<dbReference type="Proteomes" id="UP000081671">
    <property type="component" value="Unplaced"/>
</dbReference>
<dbReference type="CDD" id="cd00015">
    <property type="entry name" value="ALBUMIN"/>
    <property type="match status" value="3"/>
</dbReference>
<evidence type="ECO:0000256" key="1">
    <source>
        <dbReference type="ARBA" id="ARBA00004613"/>
    </source>
</evidence>
<feature type="disulfide bond" evidence="15">
    <location>
        <begin position="154"/>
        <end position="199"/>
    </location>
</feature>
<evidence type="ECO:0000259" key="17">
    <source>
        <dbReference type="PROSITE" id="PS51438"/>
    </source>
</evidence>